<dbReference type="InterPro" id="IPR029058">
    <property type="entry name" value="AB_hydrolase_fold"/>
</dbReference>
<comment type="similarity">
    <text evidence="1">Belongs to the AB hydrolase superfamily. FUS2 hydrolase family.</text>
</comment>
<dbReference type="Gene3D" id="3.40.50.1820">
    <property type="entry name" value="alpha/beta hydrolase"/>
    <property type="match status" value="1"/>
</dbReference>
<feature type="domain" description="AB hydrolase-1" evidence="2">
    <location>
        <begin position="169"/>
        <end position="358"/>
    </location>
</feature>
<evidence type="ECO:0000259" key="2">
    <source>
        <dbReference type="Pfam" id="PF12697"/>
    </source>
</evidence>
<dbReference type="EMBL" id="NAJM01000005">
    <property type="protein sequence ID" value="RVX74146.1"/>
    <property type="molecule type" value="Genomic_DNA"/>
</dbReference>
<dbReference type="OrthoDB" id="249703at2759"/>
<dbReference type="InterPro" id="IPR050261">
    <property type="entry name" value="FrsA_esterase"/>
</dbReference>
<gene>
    <name evidence="3" type="ORF">B0A52_01978</name>
</gene>
<dbReference type="Proteomes" id="UP000288859">
    <property type="component" value="Unassembled WGS sequence"/>
</dbReference>
<evidence type="ECO:0000313" key="3">
    <source>
        <dbReference type="EMBL" id="RVX74146.1"/>
    </source>
</evidence>
<accession>A0A438NEJ2</accession>
<reference evidence="3 4" key="1">
    <citation type="submission" date="2017-03" db="EMBL/GenBank/DDBJ databases">
        <title>Genomes of endolithic fungi from Antarctica.</title>
        <authorList>
            <person name="Coleine C."/>
            <person name="Masonjones S."/>
            <person name="Stajich J.E."/>
        </authorList>
    </citation>
    <scope>NUCLEOTIDE SEQUENCE [LARGE SCALE GENOMIC DNA]</scope>
    <source>
        <strain evidence="3 4">CCFEE 6314</strain>
    </source>
</reference>
<dbReference type="AlphaFoldDB" id="A0A438NEJ2"/>
<dbReference type="VEuPathDB" id="FungiDB:PV10_08600"/>
<comment type="caution">
    <text evidence="3">The sequence shown here is derived from an EMBL/GenBank/DDBJ whole genome shotgun (WGS) entry which is preliminary data.</text>
</comment>
<dbReference type="Gene3D" id="1.20.1440.110">
    <property type="entry name" value="acylaminoacyl peptidase"/>
    <property type="match status" value="1"/>
</dbReference>
<dbReference type="SUPFAM" id="SSF53474">
    <property type="entry name" value="alpha/beta-Hydrolases"/>
    <property type="match status" value="1"/>
</dbReference>
<evidence type="ECO:0000256" key="1">
    <source>
        <dbReference type="ARBA" id="ARBA00038115"/>
    </source>
</evidence>
<dbReference type="Pfam" id="PF12697">
    <property type="entry name" value="Abhydrolase_6"/>
    <property type="match status" value="1"/>
</dbReference>
<dbReference type="PANTHER" id="PTHR22946:SF12">
    <property type="entry name" value="CONIDIAL PIGMENT BIOSYNTHESIS PROTEIN AYG1 (AFU_ORTHOLOGUE AFUA_2G17550)"/>
    <property type="match status" value="1"/>
</dbReference>
<protein>
    <recommendedName>
        <fullName evidence="2">AB hydrolase-1 domain-containing protein</fullName>
    </recommendedName>
</protein>
<organism evidence="3 4">
    <name type="scientific">Exophiala mesophila</name>
    <name type="common">Black yeast-like fungus</name>
    <dbReference type="NCBI Taxonomy" id="212818"/>
    <lineage>
        <taxon>Eukaryota</taxon>
        <taxon>Fungi</taxon>
        <taxon>Dikarya</taxon>
        <taxon>Ascomycota</taxon>
        <taxon>Pezizomycotina</taxon>
        <taxon>Eurotiomycetes</taxon>
        <taxon>Chaetothyriomycetidae</taxon>
        <taxon>Chaetothyriales</taxon>
        <taxon>Herpotrichiellaceae</taxon>
        <taxon>Exophiala</taxon>
    </lineage>
</organism>
<name>A0A438NEJ2_EXOME</name>
<dbReference type="InterPro" id="IPR000073">
    <property type="entry name" value="AB_hydrolase_1"/>
</dbReference>
<dbReference type="PANTHER" id="PTHR22946">
    <property type="entry name" value="DIENELACTONE HYDROLASE DOMAIN-CONTAINING PROTEIN-RELATED"/>
    <property type="match status" value="1"/>
</dbReference>
<sequence>MLTLSQDPNFHYQLLRLLGSVRTSAADVGELLNICERVKPGDYESWYNEFDRMASWVKSTIEPEHGFDKISLREAYYRISRYAFAAGFYLTGNKHDERLFKVWEEWTLYFNKAVDLLDIPPERHNLQADGFTVPAMLFRATLDDKPRPCLILGVGLDGSMEEIFHFYGVAALERGYHVIIYEGPGQTGFLRAQGLGFIHDWEKVVSPVVDWLEPLPFIDSTRICLLGLSLGGFLAARAAAFEHRFAAVILIDAIFDVSQSAEALFGPEVMQWDEKDPDKFQQELERKGESSTTLQWICGQFRWAFRTKTTHEALQKMKLMTLSGGLLDQVQCPVFVGDAEADLYVAASQPPLVAAALGKRATYKQFTKAESADAHCHLGAMAFQNQVIFKWLDQQINLPN</sequence>
<proteinExistence type="inferred from homology"/>
<evidence type="ECO:0000313" key="4">
    <source>
        <dbReference type="Proteomes" id="UP000288859"/>
    </source>
</evidence>